<feature type="region of interest" description="Disordered" evidence="1">
    <location>
        <begin position="644"/>
        <end position="666"/>
    </location>
</feature>
<dbReference type="InterPro" id="IPR040316">
    <property type="entry name" value="INTS5"/>
</dbReference>
<dbReference type="GO" id="GO:0034472">
    <property type="term" value="P:snRNA 3'-end processing"/>
    <property type="evidence" value="ECO:0007669"/>
    <property type="project" value="TreeGrafter"/>
</dbReference>
<evidence type="ECO:0000259" key="2">
    <source>
        <dbReference type="Pfam" id="PF14838"/>
    </source>
</evidence>
<dbReference type="WBParaSite" id="GPLIN_000292600">
    <property type="protein sequence ID" value="GPLIN_000292600"/>
    <property type="gene ID" value="GPLIN_000292600"/>
</dbReference>
<dbReference type="PANTHER" id="PTHR31697:SF2">
    <property type="entry name" value="INTEGRATOR COMPLEX SUBUNIT 5"/>
    <property type="match status" value="1"/>
</dbReference>
<reference evidence="4" key="3">
    <citation type="submission" date="2016-06" db="UniProtKB">
        <authorList>
            <consortium name="WormBaseParasite"/>
        </authorList>
    </citation>
    <scope>IDENTIFICATION</scope>
</reference>
<evidence type="ECO:0000313" key="4">
    <source>
        <dbReference type="WBParaSite" id="GPLIN_000292600"/>
    </source>
</evidence>
<dbReference type="AlphaFoldDB" id="A0A183BQP0"/>
<sequence>MNVQPPSSGHLQSPKVPVQNLNWSKELGVEFGDTLVSDLLRRVFGAYLPPSTATRWQNVQFFEQLRNDLHFQWTLLRSVLVGDNRGKLNAKLLAILCWTASEREEWPQRTLARLIFAARDEKELANLVSLVVAMLPQLCQRRQQSSGEFGLMSAAVLHSLADARRIGAEWNQFVLPNGDSGLCPHNASRVVENVLTLIRWQQNAPEDSPIRHMGISLPDVRGQLQDALLGWALDYVDDLLQHGQPSASTREGTSSSPPVHLRVLDTFFSLMRIVVPQVQLPLRYHNKLLTKICALIVAMLRLVDRSRWGTPDDGVDFVCRCFAISGKIFTAQIGASKTHLLAALVDEVFGSYDKLFGTENDDGGHPSVGGGRDAGARFNFSAFQSLDFLNADKKNENSLFRDLRQMTMEWRSAAEVAHNGTLPRRKRRPLACTQTEQDDDNSAAHQNGGNEFCRAESAFVRRLLFLNMVENLCAAAPGATNGPYDPEMCQFLGQLLVDRFGGDGLTSHFCWLDWDEHERELNPQYLLVSQQLDRCPLVFDLLLLLSDLGFHGLYFCLPLIKAQFVTALAQLECTPLKDCLLSASIRQRCTQIFALLISANFFPGLIDICVEMLAGATNHESAVLMRDLWDFLKLLFSVSLSPSSLHPSDSRSMPPPPPNRTEALNSREGRLLTSTIVLIGQRHIASMGPLLAKLMDFLGGGLDGVCVEDGDDQRRKASMEEGETVEDEWAIERFHQPTAIPTAEIKRG</sequence>
<reference evidence="3" key="2">
    <citation type="submission" date="2014-05" db="EMBL/GenBank/DDBJ databases">
        <title>The genome and life-stage specific transcriptomes of Globodera pallida elucidate key aspects of plant parasitism by a cyst nematode.</title>
        <authorList>
            <person name="Cotton J.A."/>
            <person name="Lilley C.J."/>
            <person name="Jones L.M."/>
            <person name="Kikuchi T."/>
            <person name="Reid A.J."/>
            <person name="Thorpe P."/>
            <person name="Tsai I.J."/>
            <person name="Beasley H."/>
            <person name="Blok V."/>
            <person name="Cock P.J.A."/>
            <person name="Van den Akker S.E."/>
            <person name="Holroyd N."/>
            <person name="Hunt M."/>
            <person name="Mantelin S."/>
            <person name="Naghra H."/>
            <person name="Pain A."/>
            <person name="Palomares-Rius J.E."/>
            <person name="Zarowiecki M."/>
            <person name="Berriman M."/>
            <person name="Jones J.T."/>
            <person name="Urwin P.E."/>
        </authorList>
    </citation>
    <scope>NUCLEOTIDE SEQUENCE [LARGE SCALE GENOMIC DNA]</scope>
    <source>
        <strain evidence="3">Lindley</strain>
    </source>
</reference>
<reference evidence="3" key="1">
    <citation type="submission" date="2013-12" db="EMBL/GenBank/DDBJ databases">
        <authorList>
            <person name="Aslett M."/>
        </authorList>
    </citation>
    <scope>NUCLEOTIDE SEQUENCE [LARGE SCALE GENOMIC DNA]</scope>
    <source>
        <strain evidence="3">Lindley</strain>
    </source>
</reference>
<dbReference type="PANTHER" id="PTHR31697">
    <property type="entry name" value="INTEGRATOR COMPLEX SUBUNIT 5"/>
    <property type="match status" value="1"/>
</dbReference>
<feature type="domain" description="Integrator complex subunit 5 C-terminal" evidence="2">
    <location>
        <begin position="51"/>
        <end position="633"/>
    </location>
</feature>
<keyword evidence="3" id="KW-1185">Reference proteome</keyword>
<feature type="region of interest" description="Disordered" evidence="1">
    <location>
        <begin position="425"/>
        <end position="447"/>
    </location>
</feature>
<dbReference type="GO" id="GO:0032039">
    <property type="term" value="C:integrator complex"/>
    <property type="evidence" value="ECO:0007669"/>
    <property type="project" value="InterPro"/>
</dbReference>
<evidence type="ECO:0000256" key="1">
    <source>
        <dbReference type="SAM" id="MobiDB-lite"/>
    </source>
</evidence>
<dbReference type="InterPro" id="IPR029444">
    <property type="entry name" value="INTS5_C"/>
</dbReference>
<protein>
    <submittedName>
        <fullName evidence="4">INTS5_C domain-containing protein</fullName>
    </submittedName>
</protein>
<accession>A0A183BQP0</accession>
<name>A0A183BQP0_GLOPA</name>
<proteinExistence type="predicted"/>
<evidence type="ECO:0000313" key="3">
    <source>
        <dbReference type="Proteomes" id="UP000050741"/>
    </source>
</evidence>
<organism evidence="3 4">
    <name type="scientific">Globodera pallida</name>
    <name type="common">Potato cyst nematode worm</name>
    <name type="synonym">Heterodera pallida</name>
    <dbReference type="NCBI Taxonomy" id="36090"/>
    <lineage>
        <taxon>Eukaryota</taxon>
        <taxon>Metazoa</taxon>
        <taxon>Ecdysozoa</taxon>
        <taxon>Nematoda</taxon>
        <taxon>Chromadorea</taxon>
        <taxon>Rhabditida</taxon>
        <taxon>Tylenchina</taxon>
        <taxon>Tylenchomorpha</taxon>
        <taxon>Tylenchoidea</taxon>
        <taxon>Heteroderidae</taxon>
        <taxon>Heteroderinae</taxon>
        <taxon>Globodera</taxon>
    </lineage>
</organism>
<dbReference type="Pfam" id="PF14838">
    <property type="entry name" value="INTS5_C"/>
    <property type="match status" value="1"/>
</dbReference>
<dbReference type="Proteomes" id="UP000050741">
    <property type="component" value="Unassembled WGS sequence"/>
</dbReference>